<comment type="pathway">
    <text evidence="1 9">Porphyrin-containing compound metabolism; protoporphyrin-IX biosynthesis; coproporphyrinogen-III from 5-aminolevulinate: step 3/4.</text>
</comment>
<sequence length="259" mass="27198">MGSLLAGVRIAVTRTVERGGPLADALRRVGATVHEIPLTHIEPLDAAPLHAALRELAHYDWVLLTSVNAVERLAQAVREVGAESVMESRRLAVVGSTTAAACESHGWRLPTVQPERMQAEGVLDDLASRSDVEGSRVLYPAAAGARDVLPEGLRALGAVVDVIATYRTVPDAAGQERMLALVESGEVDLVTLAAPSAMDALLDALPPERASRLPVACIGPVTARAARLAGFPVKVESTAPTVEGWVRSIVQAYASRSTG</sequence>
<comment type="similarity">
    <text evidence="2 9">Belongs to the uroporphyrinogen-III synthase family.</text>
</comment>
<evidence type="ECO:0000313" key="11">
    <source>
        <dbReference type="EMBL" id="HCT58354.1"/>
    </source>
</evidence>
<keyword evidence="4 9" id="KW-0456">Lyase</keyword>
<reference evidence="11 12" key="1">
    <citation type="journal article" date="2018" name="Nat. Biotechnol.">
        <title>A standardized bacterial taxonomy based on genome phylogeny substantially revises the tree of life.</title>
        <authorList>
            <person name="Parks D.H."/>
            <person name="Chuvochina M."/>
            <person name="Waite D.W."/>
            <person name="Rinke C."/>
            <person name="Skarshewski A."/>
            <person name="Chaumeil P.A."/>
            <person name="Hugenholtz P."/>
        </authorList>
    </citation>
    <scope>NUCLEOTIDE SEQUENCE [LARGE SCALE GENOMIC DNA]</scope>
    <source>
        <strain evidence="11">UBA8844</strain>
    </source>
</reference>
<gene>
    <name evidence="11" type="ORF">DGD08_14210</name>
</gene>
<dbReference type="EMBL" id="DPIY01000010">
    <property type="protein sequence ID" value="HCT58354.1"/>
    <property type="molecule type" value="Genomic_DNA"/>
</dbReference>
<accession>A0A3D4VBY5</accession>
<evidence type="ECO:0000256" key="9">
    <source>
        <dbReference type="RuleBase" id="RU366031"/>
    </source>
</evidence>
<dbReference type="EC" id="4.2.1.75" evidence="3 9"/>
<dbReference type="CDD" id="cd06578">
    <property type="entry name" value="HemD"/>
    <property type="match status" value="1"/>
</dbReference>
<evidence type="ECO:0000256" key="4">
    <source>
        <dbReference type="ARBA" id="ARBA00023239"/>
    </source>
</evidence>
<dbReference type="GO" id="GO:0006780">
    <property type="term" value="P:uroporphyrinogen III biosynthetic process"/>
    <property type="evidence" value="ECO:0007669"/>
    <property type="project" value="UniProtKB-UniRule"/>
</dbReference>
<organism evidence="11 12">
    <name type="scientific">Gemmatimonas aurantiaca</name>
    <dbReference type="NCBI Taxonomy" id="173480"/>
    <lineage>
        <taxon>Bacteria</taxon>
        <taxon>Pseudomonadati</taxon>
        <taxon>Gemmatimonadota</taxon>
        <taxon>Gemmatimonadia</taxon>
        <taxon>Gemmatimonadales</taxon>
        <taxon>Gemmatimonadaceae</taxon>
        <taxon>Gemmatimonas</taxon>
    </lineage>
</organism>
<comment type="catalytic activity">
    <reaction evidence="8 9">
        <text>hydroxymethylbilane = uroporphyrinogen III + H2O</text>
        <dbReference type="Rhea" id="RHEA:18965"/>
        <dbReference type="ChEBI" id="CHEBI:15377"/>
        <dbReference type="ChEBI" id="CHEBI:57308"/>
        <dbReference type="ChEBI" id="CHEBI:57845"/>
        <dbReference type="EC" id="4.2.1.75"/>
    </reaction>
</comment>
<comment type="function">
    <text evidence="6 9">Catalyzes cyclization of the linear tetrapyrrole, hydroxymethylbilane, to the macrocyclic uroporphyrinogen III.</text>
</comment>
<evidence type="ECO:0000256" key="1">
    <source>
        <dbReference type="ARBA" id="ARBA00004772"/>
    </source>
</evidence>
<proteinExistence type="inferred from homology"/>
<dbReference type="GO" id="GO:0006782">
    <property type="term" value="P:protoporphyrinogen IX biosynthetic process"/>
    <property type="evidence" value="ECO:0007669"/>
    <property type="project" value="UniProtKB-UniRule"/>
</dbReference>
<evidence type="ECO:0000256" key="2">
    <source>
        <dbReference type="ARBA" id="ARBA00008133"/>
    </source>
</evidence>
<evidence type="ECO:0000256" key="3">
    <source>
        <dbReference type="ARBA" id="ARBA00013109"/>
    </source>
</evidence>
<evidence type="ECO:0000313" key="12">
    <source>
        <dbReference type="Proteomes" id="UP000264071"/>
    </source>
</evidence>
<dbReference type="PANTHER" id="PTHR38042:SF1">
    <property type="entry name" value="UROPORPHYRINOGEN-III SYNTHASE, CHLOROPLASTIC"/>
    <property type="match status" value="1"/>
</dbReference>
<dbReference type="InterPro" id="IPR003754">
    <property type="entry name" value="4pyrrol_synth_uPrphyn_synth"/>
</dbReference>
<dbReference type="PANTHER" id="PTHR38042">
    <property type="entry name" value="UROPORPHYRINOGEN-III SYNTHASE, CHLOROPLASTIC"/>
    <property type="match status" value="1"/>
</dbReference>
<evidence type="ECO:0000256" key="8">
    <source>
        <dbReference type="ARBA" id="ARBA00048617"/>
    </source>
</evidence>
<name>A0A3D4VBY5_9BACT</name>
<comment type="caution">
    <text evidence="11">The sequence shown here is derived from an EMBL/GenBank/DDBJ whole genome shotgun (WGS) entry which is preliminary data.</text>
</comment>
<keyword evidence="5 9" id="KW-0627">Porphyrin biosynthesis</keyword>
<dbReference type="AlphaFoldDB" id="A0A3D4VBY5"/>
<dbReference type="GO" id="GO:0004852">
    <property type="term" value="F:uroporphyrinogen-III synthase activity"/>
    <property type="evidence" value="ECO:0007669"/>
    <property type="project" value="UniProtKB-UniRule"/>
</dbReference>
<dbReference type="OMA" id="AYETRCP"/>
<evidence type="ECO:0000256" key="7">
    <source>
        <dbReference type="ARBA" id="ARBA00040167"/>
    </source>
</evidence>
<protein>
    <recommendedName>
        <fullName evidence="7 9">Uroporphyrinogen-III synthase</fullName>
        <ecNumber evidence="3 9">4.2.1.75</ecNumber>
    </recommendedName>
</protein>
<evidence type="ECO:0000259" key="10">
    <source>
        <dbReference type="Pfam" id="PF02602"/>
    </source>
</evidence>
<dbReference type="InterPro" id="IPR039793">
    <property type="entry name" value="UROS/Hem4"/>
</dbReference>
<dbReference type="Pfam" id="PF02602">
    <property type="entry name" value="HEM4"/>
    <property type="match status" value="1"/>
</dbReference>
<feature type="domain" description="Tetrapyrrole biosynthesis uroporphyrinogen III synthase" evidence="10">
    <location>
        <begin position="22"/>
        <end position="246"/>
    </location>
</feature>
<dbReference type="Gene3D" id="3.40.50.10090">
    <property type="match status" value="2"/>
</dbReference>
<dbReference type="InterPro" id="IPR036108">
    <property type="entry name" value="4pyrrol_syn_uPrphyn_synt_sf"/>
</dbReference>
<dbReference type="SUPFAM" id="SSF69618">
    <property type="entry name" value="HemD-like"/>
    <property type="match status" value="1"/>
</dbReference>
<dbReference type="UniPathway" id="UPA00251">
    <property type="reaction ID" value="UER00320"/>
</dbReference>
<evidence type="ECO:0000256" key="6">
    <source>
        <dbReference type="ARBA" id="ARBA00037589"/>
    </source>
</evidence>
<evidence type="ECO:0000256" key="5">
    <source>
        <dbReference type="ARBA" id="ARBA00023244"/>
    </source>
</evidence>
<dbReference type="Proteomes" id="UP000264071">
    <property type="component" value="Unassembled WGS sequence"/>
</dbReference>